<name>A0A7X5QQJ8_9GAMM</name>
<dbReference type="PANTHER" id="PTHR43489">
    <property type="entry name" value="ISOMERASE"/>
    <property type="match status" value="1"/>
</dbReference>
<dbReference type="Gene3D" id="3.20.20.150">
    <property type="entry name" value="Divalent-metal-dependent TIM barrel enzymes"/>
    <property type="match status" value="1"/>
</dbReference>
<sequence length="271" mass="30964">MDFMMKISCSNLMLPGNYLTEQANLLYKWGYDGIALFMNYCQWNEELHEEVLNLRENTGIIPCEFAFTDEIYGHLMSDNIDLRKKSREMYKRAAEISGEIGAVTELEFAYGTQNPLPLFHPYKKMTETEKQDFLEMYKEVTAPLMGTTGKMLLEGINRYESPYLNSIKECTDIIDTLDRENTGVLADFFHMSIEESNITESIKYAGDAIKHVHLGDNNRLLPSYGAIDWQAGFNALKEVGYNGFLNLECSTCGKPSKTLPETAIFLKKMLN</sequence>
<dbReference type="AlphaFoldDB" id="A0A7X5QQJ8"/>
<feature type="domain" description="Xylose isomerase-like TIM barrel" evidence="2">
    <location>
        <begin position="26"/>
        <end position="268"/>
    </location>
</feature>
<dbReference type="InterPro" id="IPR036237">
    <property type="entry name" value="Xyl_isomerase-like_sf"/>
</dbReference>
<evidence type="ECO:0000256" key="1">
    <source>
        <dbReference type="ARBA" id="ARBA00023235"/>
    </source>
</evidence>
<dbReference type="Proteomes" id="UP000547931">
    <property type="component" value="Unassembled WGS sequence"/>
</dbReference>
<dbReference type="RefSeq" id="WP_166291696.1">
    <property type="nucleotide sequence ID" value="NZ_CAWPIE010000060.1"/>
</dbReference>
<evidence type="ECO:0000313" key="4">
    <source>
        <dbReference type="Proteomes" id="UP000547931"/>
    </source>
</evidence>
<evidence type="ECO:0000259" key="2">
    <source>
        <dbReference type="Pfam" id="PF01261"/>
    </source>
</evidence>
<dbReference type="Pfam" id="PF01261">
    <property type="entry name" value="AP_endonuc_2"/>
    <property type="match status" value="1"/>
</dbReference>
<keyword evidence="4" id="KW-1185">Reference proteome</keyword>
<dbReference type="SUPFAM" id="SSF51658">
    <property type="entry name" value="Xylose isomerase-like"/>
    <property type="match status" value="1"/>
</dbReference>
<dbReference type="InterPro" id="IPR013022">
    <property type="entry name" value="Xyl_isomerase-like_TIM-brl"/>
</dbReference>
<organism evidence="3 4">
    <name type="scientific">Photorhabdus stackebrandtii</name>
    <dbReference type="NCBI Taxonomy" id="1123042"/>
    <lineage>
        <taxon>Bacteria</taxon>
        <taxon>Pseudomonadati</taxon>
        <taxon>Pseudomonadota</taxon>
        <taxon>Gammaproteobacteria</taxon>
        <taxon>Enterobacterales</taxon>
        <taxon>Morganellaceae</taxon>
        <taxon>Photorhabdus</taxon>
    </lineage>
</organism>
<dbReference type="InterPro" id="IPR050417">
    <property type="entry name" value="Sugar_Epim/Isomerase"/>
</dbReference>
<gene>
    <name evidence="3" type="ORF">C5470_21280</name>
</gene>
<proteinExistence type="predicted"/>
<keyword evidence="1" id="KW-0413">Isomerase</keyword>
<dbReference type="PANTHER" id="PTHR43489:SF7">
    <property type="entry name" value="3-DEHYDRO-D-GULOSIDE 4-EPIMERASE-RELATED"/>
    <property type="match status" value="1"/>
</dbReference>
<reference evidence="3 4" key="1">
    <citation type="submission" date="2018-02" db="EMBL/GenBank/DDBJ databases">
        <authorList>
            <person name="Machado R.A."/>
        </authorList>
    </citation>
    <scope>NUCLEOTIDE SEQUENCE [LARGE SCALE GENOMIC DNA]</scope>
    <source>
        <strain evidence="3 4">DSM 23271</strain>
    </source>
</reference>
<accession>A0A7X5QQJ8</accession>
<dbReference type="EMBL" id="PUJV01000060">
    <property type="protein sequence ID" value="NHB98713.1"/>
    <property type="molecule type" value="Genomic_DNA"/>
</dbReference>
<protein>
    <recommendedName>
        <fullName evidence="2">Xylose isomerase-like TIM barrel domain-containing protein</fullName>
    </recommendedName>
</protein>
<comment type="caution">
    <text evidence="3">The sequence shown here is derived from an EMBL/GenBank/DDBJ whole genome shotgun (WGS) entry which is preliminary data.</text>
</comment>
<evidence type="ECO:0000313" key="3">
    <source>
        <dbReference type="EMBL" id="NHB98713.1"/>
    </source>
</evidence>
<dbReference type="GO" id="GO:0016853">
    <property type="term" value="F:isomerase activity"/>
    <property type="evidence" value="ECO:0007669"/>
    <property type="project" value="UniProtKB-KW"/>
</dbReference>